<feature type="transmembrane region" description="Helical" evidence="2">
    <location>
        <begin position="137"/>
        <end position="157"/>
    </location>
</feature>
<comment type="caution">
    <text evidence="3">The sequence shown here is derived from an EMBL/GenBank/DDBJ whole genome shotgun (WGS) entry which is preliminary data.</text>
</comment>
<feature type="transmembrane region" description="Helical" evidence="2">
    <location>
        <begin position="169"/>
        <end position="188"/>
    </location>
</feature>
<evidence type="ECO:0000256" key="1">
    <source>
        <dbReference type="SAM" id="MobiDB-lite"/>
    </source>
</evidence>
<feature type="compositionally biased region" description="Low complexity" evidence="1">
    <location>
        <begin position="909"/>
        <end position="920"/>
    </location>
</feature>
<accession>A0AAW4NJ16</accession>
<dbReference type="Proteomes" id="UP001195937">
    <property type="component" value="Unassembled WGS sequence"/>
</dbReference>
<sequence length="986" mass="103233">MGFMSDMIVLATQDAGGGQGASVTPGAPASADTLNTDVVCRALDCLPVERWATATISGTSREDFASKIVNMLNFTDAIGNSFGHLMNALGNGMWALAANLADGGVLAGSDKAVAVAGPAANTMAAGIYKALFDPATIGFFLAIPVLIAIVAGVVAVYMRQGAGVLARRLVCLFLALGLFYMMGATSAAHPTDAYPGTPYWLVSTAKSVVDEAGGGVTKAFNGALEKTGGLVADPSDQSNMASCRRYTSVLNQAARKNRNAMSDGVNLMWEETGLRVWMRGSYGAGANASNVFCRILEYRAGADAQAMSDITTAGMGGVNAVQQNAIAFWPTMMSTAKDLRAQYTLKLPADSTTQMLDRWVMLWNVCKVDADGSFKARAGFKFVGAIKRKPLAGSAAGVVSREAGGPLDSSCEAALTGIDPDGNDTYYVTRGDADKAKPVTDDSDKTNKRSEIANLTLLFDVNTATSGWQQLVFTNGGGNMQQNTAAYRLIDQQHGKSSLGTLSEGFLNGVAGEVNLIVWGLLCGSLQTLSMLVACLAALGLFLALLLLAVSPDAGRRAVGNALVQMLAWVAGPTVVALFGSLGILFTNIGMALLGLVDADGNTQGGVAGLLVAAIFLPILYVKAVKLLCVKVWRIGNPFSLPGLAQLAGFGNGMKRGLTMAAGAAIAAGVCVATGGSAAMALGSAGMAMKDGGRGGFAGTAMNGVKAGMGPAMHGMTGGGRSAGGHGPSQADKAAVAARDKEARARTEYLANRPTPDENRLATVRYENKVRAEWAKSLQGDELESQVRKIMRSDTAAEDIRQLAEDIHEQAKNGPKTPSRPAFAQGSPQSRMRAANGPASRADASRPPAGRPGARPDAPARPLAPSKNAPLAGFGKGYKPTVNNGLDERTLMRVGERLLNDMRRRGRTNRPAAGRAATPARPIRIPEPARVPTRVLLERERARGTEERRFSRAEQRGDISDENNDANYRRFLAEQRANTARHRRGA</sequence>
<feature type="transmembrane region" description="Helical" evidence="2">
    <location>
        <begin position="606"/>
        <end position="625"/>
    </location>
</feature>
<name>A0AAW4NJ16_BIFLN</name>
<feature type="compositionally biased region" description="Basic and acidic residues" evidence="1">
    <location>
        <begin position="939"/>
        <end position="959"/>
    </location>
</feature>
<dbReference type="EMBL" id="JAHOFX010000014">
    <property type="protein sequence ID" value="MBV3439048.1"/>
    <property type="molecule type" value="Genomic_DNA"/>
</dbReference>
<feature type="transmembrane region" description="Helical" evidence="2">
    <location>
        <begin position="658"/>
        <end position="682"/>
    </location>
</feature>
<evidence type="ECO:0000256" key="2">
    <source>
        <dbReference type="SAM" id="Phobius"/>
    </source>
</evidence>
<organism evidence="3 4">
    <name type="scientific">Bifidobacterium longum</name>
    <dbReference type="NCBI Taxonomy" id="216816"/>
    <lineage>
        <taxon>Bacteria</taxon>
        <taxon>Bacillati</taxon>
        <taxon>Actinomycetota</taxon>
        <taxon>Actinomycetes</taxon>
        <taxon>Bifidobacteriales</taxon>
        <taxon>Bifidobacteriaceae</taxon>
        <taxon>Bifidobacterium</taxon>
    </lineage>
</organism>
<evidence type="ECO:0008006" key="5">
    <source>
        <dbReference type="Google" id="ProtNLM"/>
    </source>
</evidence>
<feature type="region of interest" description="Disordered" evidence="1">
    <location>
        <begin position="900"/>
        <end position="920"/>
    </location>
</feature>
<evidence type="ECO:0000313" key="4">
    <source>
        <dbReference type="Proteomes" id="UP001195937"/>
    </source>
</evidence>
<dbReference type="RefSeq" id="WP_217301399.1">
    <property type="nucleotide sequence ID" value="NZ_JAHOFX010000014.1"/>
</dbReference>
<proteinExistence type="predicted"/>
<dbReference type="AlphaFoldDB" id="A0AAW4NJ16"/>
<feature type="compositionally biased region" description="Low complexity" evidence="1">
    <location>
        <begin position="837"/>
        <end position="866"/>
    </location>
</feature>
<evidence type="ECO:0000313" key="3">
    <source>
        <dbReference type="EMBL" id="MBV3439048.1"/>
    </source>
</evidence>
<keyword evidence="2" id="KW-1133">Transmembrane helix</keyword>
<reference evidence="3" key="1">
    <citation type="submission" date="2021-06" db="EMBL/GenBank/DDBJ databases">
        <title>Collection of gut derived symbiotic bacterial strains cultured from healthy donors.</title>
        <authorList>
            <person name="Lin H."/>
            <person name="Littmann E."/>
            <person name="Pamer E.G."/>
        </authorList>
    </citation>
    <scope>NUCLEOTIDE SEQUENCE</scope>
    <source>
        <strain evidence="3">MSK.19.9</strain>
    </source>
</reference>
<feature type="transmembrane region" description="Helical" evidence="2">
    <location>
        <begin position="529"/>
        <end position="550"/>
    </location>
</feature>
<feature type="region of interest" description="Disordered" evidence="1">
    <location>
        <begin position="939"/>
        <end position="967"/>
    </location>
</feature>
<gene>
    <name evidence="3" type="ORF">KSW34_08650</name>
</gene>
<feature type="transmembrane region" description="Helical" evidence="2">
    <location>
        <begin position="562"/>
        <end position="586"/>
    </location>
</feature>
<keyword evidence="2" id="KW-0812">Transmembrane</keyword>
<protein>
    <recommendedName>
        <fullName evidence="5">Integral membrane protein</fullName>
    </recommendedName>
</protein>
<feature type="region of interest" description="Disordered" evidence="1">
    <location>
        <begin position="810"/>
        <end position="884"/>
    </location>
</feature>
<keyword evidence="2" id="KW-0472">Membrane</keyword>